<accession>A0A3M8T686</accession>
<feature type="domain" description="Pyridoxine 5'-phosphate oxidase dimerisation C-terminal" evidence="1">
    <location>
        <begin position="19"/>
        <end position="43"/>
    </location>
</feature>
<evidence type="ECO:0000259" key="1">
    <source>
        <dbReference type="Pfam" id="PF10590"/>
    </source>
</evidence>
<evidence type="ECO:0000313" key="2">
    <source>
        <dbReference type="EMBL" id="RNF89097.1"/>
    </source>
</evidence>
<proteinExistence type="predicted"/>
<dbReference type="AlphaFoldDB" id="A0A3M8T686"/>
<dbReference type="EMBL" id="RJAI01000027">
    <property type="protein sequence ID" value="RNF89097.1"/>
    <property type="molecule type" value="Genomic_DNA"/>
</dbReference>
<name>A0A3M8T686_PSEPU</name>
<comment type="caution">
    <text evidence="2">The sequence shown here is derived from an EMBL/GenBank/DDBJ whole genome shotgun (WGS) entry which is preliminary data.</text>
</comment>
<dbReference type="InterPro" id="IPR019576">
    <property type="entry name" value="Pyridoxamine_oxidase_dimer_C"/>
</dbReference>
<evidence type="ECO:0000313" key="3">
    <source>
        <dbReference type="Proteomes" id="UP000278162"/>
    </source>
</evidence>
<reference evidence="2 3" key="1">
    <citation type="submission" date="2018-10" db="EMBL/GenBank/DDBJ databases">
        <title>An outbreak of IMP-63 producing strain in France.</title>
        <authorList>
            <person name="Bour M."/>
            <person name="Liapis E."/>
            <person name="Plesiat P."/>
        </authorList>
    </citation>
    <scope>NUCLEOTIDE SEQUENCE [LARGE SCALE GENOMIC DNA]</scope>
    <source>
        <strain evidence="2 3">12917</strain>
    </source>
</reference>
<protein>
    <recommendedName>
        <fullName evidence="1">Pyridoxine 5'-phosphate oxidase dimerisation C-terminal domain-containing protein</fullName>
    </recommendedName>
</protein>
<organism evidence="2 3">
    <name type="scientific">Pseudomonas putida</name>
    <name type="common">Arthrobacter siderocapsulatus</name>
    <dbReference type="NCBI Taxonomy" id="303"/>
    <lineage>
        <taxon>Bacteria</taxon>
        <taxon>Pseudomonadati</taxon>
        <taxon>Pseudomonadota</taxon>
        <taxon>Gammaproteobacteria</taxon>
        <taxon>Pseudomonadales</taxon>
        <taxon>Pseudomonadaceae</taxon>
        <taxon>Pseudomonas</taxon>
    </lineage>
</organism>
<sequence>MRRWLCSLTQQVRRPGGDPVSMEFWAGRPDCLHGRLRYQLTVEGGATCVWPPEN</sequence>
<dbReference type="Proteomes" id="UP000278162">
    <property type="component" value="Unassembled WGS sequence"/>
</dbReference>
<dbReference type="RefSeq" id="WP_080756960.1">
    <property type="nucleotide sequence ID" value="NZ_RJAI01000027.1"/>
</dbReference>
<gene>
    <name evidence="2" type="ORF">EFK07_12135</name>
</gene>
<dbReference type="Pfam" id="PF10590">
    <property type="entry name" value="PNP_phzG_C"/>
    <property type="match status" value="1"/>
</dbReference>